<keyword evidence="2" id="KW-0963">Cytoplasm</keyword>
<name>A0A3B3Z010_9TELE</name>
<organism evidence="7 8">
    <name type="scientific">Poecilia mexicana</name>
    <dbReference type="NCBI Taxonomy" id="48701"/>
    <lineage>
        <taxon>Eukaryota</taxon>
        <taxon>Metazoa</taxon>
        <taxon>Chordata</taxon>
        <taxon>Craniata</taxon>
        <taxon>Vertebrata</taxon>
        <taxon>Euteleostomi</taxon>
        <taxon>Actinopterygii</taxon>
        <taxon>Neopterygii</taxon>
        <taxon>Teleostei</taxon>
        <taxon>Neoteleostei</taxon>
        <taxon>Acanthomorphata</taxon>
        <taxon>Ovalentaria</taxon>
        <taxon>Atherinomorphae</taxon>
        <taxon>Cyprinodontiformes</taxon>
        <taxon>Poeciliidae</taxon>
        <taxon>Poeciliinae</taxon>
        <taxon>Poecilia</taxon>
    </lineage>
</organism>
<dbReference type="Gene3D" id="1.10.287.2610">
    <property type="match status" value="1"/>
</dbReference>
<evidence type="ECO:0000256" key="2">
    <source>
        <dbReference type="ARBA" id="ARBA00022490"/>
    </source>
</evidence>
<dbReference type="PANTHER" id="PTHR20544:SF1">
    <property type="entry name" value="CENTROSOMAL PROTEIN 135KDA"/>
    <property type="match status" value="1"/>
</dbReference>
<protein>
    <recommendedName>
        <fullName evidence="9">Centrosomal protein 135</fullName>
    </recommendedName>
</protein>
<evidence type="ECO:0000256" key="3">
    <source>
        <dbReference type="ARBA" id="ARBA00023212"/>
    </source>
</evidence>
<feature type="coiled-coil region" evidence="5">
    <location>
        <begin position="478"/>
        <end position="584"/>
    </location>
</feature>
<dbReference type="CDD" id="cd22292">
    <property type="entry name" value="cc_Cep135_MBD"/>
    <property type="match status" value="1"/>
</dbReference>
<evidence type="ECO:0000256" key="4">
    <source>
        <dbReference type="ARBA" id="ARBA00038123"/>
    </source>
</evidence>
<dbReference type="InterPro" id="IPR051877">
    <property type="entry name" value="Centriole_BasalBody_StrucProt"/>
</dbReference>
<reference evidence="7" key="1">
    <citation type="submission" date="2025-08" db="UniProtKB">
        <authorList>
            <consortium name="Ensembl"/>
        </authorList>
    </citation>
    <scope>IDENTIFICATION</scope>
</reference>
<feature type="coiled-coil region" evidence="5">
    <location>
        <begin position="199"/>
        <end position="233"/>
    </location>
</feature>
<dbReference type="Proteomes" id="UP000261480">
    <property type="component" value="Unplaced"/>
</dbReference>
<evidence type="ECO:0000256" key="5">
    <source>
        <dbReference type="SAM" id="Coils"/>
    </source>
</evidence>
<sequence length="1125" mass="131070">MSSNAERKFVNLRKRLDQLGYRQTLGIESLPLVEKLFSDLVHTTESLRNAKLSAGKTEKESRNVDALLEPYKAENARLVKENNSMHLELLKLREEKDHFCRELKLQIRKLDNETSDLKFLNNQYVHKVRSLEKDSRAKAERIQQLQEKNMQAVVQTPGGKMRSIPFRRQRMQIDELAPPSYISAYPVPQPDDPYVADLLQLADGRIHELQEDIANLKLDLEDSQETIKHLSIQVDERDTEVERLNRLLHGGRPYDVISLEAQNVSNEKLIAHLNLQIEYLQEANSTLQDRIEGLQQTKKDASTEVANLSLKNLELCEELTQIDHLAQCMEMDKERVLENVDIELQKAQKEIQRKEKIIEDLEDVVTLTRRQSEAEFERNRFSNQLVELKEQNEKMEALVNFLEDDKTRLQRKVEMMMAAGRKRFAVRVAETCVIERAARRLRQGAFPISSGRLRQESRGGEGFLPPRDPELILVIKEKNELKAALMDFERQMEDIQNNVQVLSNERDHFKTLLKQVRFQYTSEYARRVEMKFDQMTSERDSLMERLKDAQMSALTDRERDERRILELENTVRNLERERLDLRAQVCLLKEGKEAVEGELKVRSIASVQAAEEVAQRLAEANSLRLVQEQMEQSLSDIQRRLSVKINELHLAHEQIGELQERLGELSQQSSKWNEEVETLQKSICVLDREKDILQDEVDQKTEKLVALQDDLSQKEKTLEDVRLTVRNMDNSLAQLQGALKSREREIGSLRRQLDSSQEELPALQRDKEVLLRENRRLQDDLATMTRENQVVHLEMEEALQEKDELNSRVQSYISEVSRIEKLMATKEQENRDLLERFRMAHSGMQEWEQKLHQAEGLNNSIRLELLSLDTERRQLQETVRLKEKEIQQHMQALQAYEAQVSSLTRGMSQLQEDLYKAQEEKAALISDLASVRELCVKLDSGKELAARHLTSKSMELERITGQLEDLRSEIEVLKRQLASERLTVRNLETLLSTNRQKEFEKHLAASERESELRALRDKLALADSKNAENTRDVSHLRGKVSQMQTEMDVLKRQLTTERFERERAVQEMRRQGLSFSPLQSSSSGSHHTSAERSVLRSHEHSDKYGLVRIINFFFFYIKSFVSNCK</sequence>
<reference evidence="7" key="2">
    <citation type="submission" date="2025-09" db="UniProtKB">
        <authorList>
            <consortium name="Ensembl"/>
        </authorList>
    </citation>
    <scope>IDENTIFICATION</scope>
</reference>
<dbReference type="SUPFAM" id="SSF57997">
    <property type="entry name" value="Tropomyosin"/>
    <property type="match status" value="1"/>
</dbReference>
<feature type="coiled-coil region" evidence="5">
    <location>
        <begin position="75"/>
        <end position="148"/>
    </location>
</feature>
<feature type="coiled-coil region" evidence="5">
    <location>
        <begin position="648"/>
        <end position="990"/>
    </location>
</feature>
<dbReference type="PANTHER" id="PTHR20544">
    <property type="entry name" value="CENTROSOMAL PROTEIN CEP135"/>
    <property type="match status" value="1"/>
</dbReference>
<comment type="subcellular location">
    <subcellularLocation>
        <location evidence="1">Cytoplasm</location>
        <location evidence="1">Cytoskeleton</location>
        <location evidence="1">Microtubule organizing center</location>
        <location evidence="1">Centrosome</location>
        <location evidence="1">Centriole</location>
    </subcellularLocation>
</comment>
<keyword evidence="5" id="KW-0175">Coiled coil</keyword>
<accession>A0A3B3Z010</accession>
<dbReference type="Ensembl" id="ENSPMET00000034193.1">
    <property type="protein sequence ID" value="ENSPMEP00000033036.1"/>
    <property type="gene ID" value="ENSPMEG00000021579.1"/>
</dbReference>
<evidence type="ECO:0000256" key="1">
    <source>
        <dbReference type="ARBA" id="ARBA00004114"/>
    </source>
</evidence>
<comment type="similarity">
    <text evidence="4">Belongs to the CEP135/TSGA10 family.</text>
</comment>
<feature type="coiled-coil region" evidence="5">
    <location>
        <begin position="270"/>
        <end position="419"/>
    </location>
</feature>
<keyword evidence="3" id="KW-0206">Cytoskeleton</keyword>
<proteinExistence type="inferred from homology"/>
<dbReference type="GO" id="GO:0005814">
    <property type="term" value="C:centriole"/>
    <property type="evidence" value="ECO:0007669"/>
    <property type="project" value="UniProtKB-SubCell"/>
</dbReference>
<evidence type="ECO:0000256" key="6">
    <source>
        <dbReference type="SAM" id="MobiDB-lite"/>
    </source>
</evidence>
<dbReference type="AlphaFoldDB" id="A0A3B3Z010"/>
<feature type="region of interest" description="Disordered" evidence="6">
    <location>
        <begin position="1070"/>
        <end position="1096"/>
    </location>
</feature>
<evidence type="ECO:0008006" key="9">
    <source>
        <dbReference type="Google" id="ProtNLM"/>
    </source>
</evidence>
<evidence type="ECO:0000313" key="7">
    <source>
        <dbReference type="Ensembl" id="ENSPMEP00000033036.1"/>
    </source>
</evidence>
<keyword evidence="8" id="KW-1185">Reference proteome</keyword>
<feature type="compositionally biased region" description="Low complexity" evidence="6">
    <location>
        <begin position="1074"/>
        <end position="1087"/>
    </location>
</feature>
<evidence type="ECO:0000313" key="8">
    <source>
        <dbReference type="Proteomes" id="UP000261480"/>
    </source>
</evidence>